<protein>
    <recommendedName>
        <fullName evidence="2">PTS EIIC type-1 domain-containing protein</fullName>
    </recommendedName>
</protein>
<keyword evidence="1" id="KW-0472">Membrane</keyword>
<feature type="transmembrane region" description="Helical" evidence="1">
    <location>
        <begin position="17"/>
        <end position="36"/>
    </location>
</feature>
<evidence type="ECO:0000313" key="3">
    <source>
        <dbReference type="EMBL" id="BDR56830.1"/>
    </source>
</evidence>
<dbReference type="GO" id="GO:0005886">
    <property type="term" value="C:plasma membrane"/>
    <property type="evidence" value="ECO:0007669"/>
    <property type="project" value="TreeGrafter"/>
</dbReference>
<feature type="transmembrane region" description="Helical" evidence="1">
    <location>
        <begin position="42"/>
        <end position="70"/>
    </location>
</feature>
<dbReference type="EMBL" id="AP026801">
    <property type="protein sequence ID" value="BDR56830.1"/>
    <property type="molecule type" value="Genomic_DNA"/>
</dbReference>
<reference evidence="3 4" key="1">
    <citation type="journal article" date="2023" name="Microbiol. Spectr.">
        <title>Symbiosis of Carpenter Bees with Uncharacterized Lactic Acid Bacteria Showing NAD Auxotrophy.</title>
        <authorList>
            <person name="Kawasaki S."/>
            <person name="Ozawa K."/>
            <person name="Mori T."/>
            <person name="Yamamoto A."/>
            <person name="Ito M."/>
            <person name="Ohkuma M."/>
            <person name="Sakamoto M."/>
            <person name="Matsutani M."/>
        </authorList>
    </citation>
    <scope>NUCLEOTIDE SEQUENCE [LARGE SCALE GENOMIC DNA]</scope>
    <source>
        <strain evidence="3 4">KimC2</strain>
    </source>
</reference>
<dbReference type="PANTHER" id="PTHR30175:SF1">
    <property type="entry name" value="PTS SYSTEM ARBUTIN-, CELLOBIOSE-, AND SALICIN-SPECIFIC EIIBC COMPONENT-RELATED"/>
    <property type="match status" value="1"/>
</dbReference>
<keyword evidence="1" id="KW-0812">Transmembrane</keyword>
<dbReference type="GO" id="GO:0015771">
    <property type="term" value="P:trehalose transport"/>
    <property type="evidence" value="ECO:0007669"/>
    <property type="project" value="TreeGrafter"/>
</dbReference>
<keyword evidence="4" id="KW-1185">Reference proteome</keyword>
<dbReference type="InterPro" id="IPR013013">
    <property type="entry name" value="PTS_EIIC_1"/>
</dbReference>
<evidence type="ECO:0000313" key="4">
    <source>
        <dbReference type="Proteomes" id="UP001321804"/>
    </source>
</evidence>
<dbReference type="KEGG" id="xak:KIMC2_13920"/>
<evidence type="ECO:0000259" key="2">
    <source>
        <dbReference type="PROSITE" id="PS51103"/>
    </source>
</evidence>
<dbReference type="PANTHER" id="PTHR30175">
    <property type="entry name" value="PHOSPHOTRANSFERASE SYSTEM TRANSPORT PROTEIN"/>
    <property type="match status" value="1"/>
</dbReference>
<dbReference type="InterPro" id="IPR050558">
    <property type="entry name" value="PTS_Sugar-Specific_Components"/>
</dbReference>
<keyword evidence="1" id="KW-1133">Transmembrane helix</keyword>
<dbReference type="AlphaFoldDB" id="A0AAU9D5Z7"/>
<accession>A0AAU9D5Z7</accession>
<sequence>MLLAFTEAQKLKSNQNLAVPVTAIMLHSTWSSLVLIAKPVHFFGIIPFTLANYSGSVIPILLVVFVQAYLERFLNRIIPKSVNLVFIPMLTFLIMGTLSLWILTKRFSFD</sequence>
<dbReference type="GO" id="GO:0009401">
    <property type="term" value="P:phosphoenolpyruvate-dependent sugar phosphotransferase system"/>
    <property type="evidence" value="ECO:0007669"/>
    <property type="project" value="TreeGrafter"/>
</dbReference>
<dbReference type="Proteomes" id="UP001321804">
    <property type="component" value="Chromosome"/>
</dbReference>
<dbReference type="PROSITE" id="PS51103">
    <property type="entry name" value="PTS_EIIC_TYPE_1"/>
    <property type="match status" value="1"/>
</dbReference>
<name>A0AAU9D5Z7_9LACO</name>
<organism evidence="3 4">
    <name type="scientific">Xylocopilactobacillus apis</name>
    <dbReference type="NCBI Taxonomy" id="2932183"/>
    <lineage>
        <taxon>Bacteria</taxon>
        <taxon>Bacillati</taxon>
        <taxon>Bacillota</taxon>
        <taxon>Bacilli</taxon>
        <taxon>Lactobacillales</taxon>
        <taxon>Lactobacillaceae</taxon>
        <taxon>Xylocopilactobacillus</taxon>
    </lineage>
</organism>
<gene>
    <name evidence="3" type="ORF">KIMC2_13920</name>
</gene>
<feature type="transmembrane region" description="Helical" evidence="1">
    <location>
        <begin position="82"/>
        <end position="103"/>
    </location>
</feature>
<dbReference type="GO" id="GO:0090589">
    <property type="term" value="F:protein-phosphocysteine-trehalose phosphotransferase system transporter activity"/>
    <property type="evidence" value="ECO:0007669"/>
    <property type="project" value="TreeGrafter"/>
</dbReference>
<feature type="domain" description="PTS EIIC type-1" evidence="2">
    <location>
        <begin position="1"/>
        <end position="110"/>
    </location>
</feature>
<proteinExistence type="predicted"/>
<dbReference type="RefSeq" id="WP_317695359.1">
    <property type="nucleotide sequence ID" value="NZ_AP026801.1"/>
</dbReference>
<evidence type="ECO:0000256" key="1">
    <source>
        <dbReference type="SAM" id="Phobius"/>
    </source>
</evidence>